<dbReference type="OrthoDB" id="8587502at2"/>
<dbReference type="STRING" id="83765.SAMN05660284_00893"/>
<protein>
    <submittedName>
        <fullName evidence="2">Atypical PilZ domain-containing protein, cyclic di-GMP receptor</fullName>
    </submittedName>
</protein>
<name>A0A1I4X899_9NEIS</name>
<accession>A0A1I4X899</accession>
<proteinExistence type="predicted"/>
<keyword evidence="3" id="KW-1185">Reference proteome</keyword>
<evidence type="ECO:0000259" key="1">
    <source>
        <dbReference type="Pfam" id="PF16823"/>
    </source>
</evidence>
<dbReference type="EMBL" id="FOVE01000005">
    <property type="protein sequence ID" value="SFN22104.1"/>
    <property type="molecule type" value="Genomic_DNA"/>
</dbReference>
<evidence type="ECO:0000313" key="2">
    <source>
        <dbReference type="EMBL" id="SFN22104.1"/>
    </source>
</evidence>
<gene>
    <name evidence="2" type="ORF">SAMN05660284_00893</name>
</gene>
<dbReference type="Proteomes" id="UP000242869">
    <property type="component" value="Unassembled WGS sequence"/>
</dbReference>
<dbReference type="InterPro" id="IPR031800">
    <property type="entry name" value="PilZ_atypical"/>
</dbReference>
<keyword evidence="2" id="KW-0675">Receptor</keyword>
<dbReference type="RefSeq" id="WP_091191903.1">
    <property type="nucleotide sequence ID" value="NZ_FOVE01000005.1"/>
</dbReference>
<organism evidence="2 3">
    <name type="scientific">Formivibrio citricus</name>
    <dbReference type="NCBI Taxonomy" id="83765"/>
    <lineage>
        <taxon>Bacteria</taxon>
        <taxon>Pseudomonadati</taxon>
        <taxon>Pseudomonadota</taxon>
        <taxon>Betaproteobacteria</taxon>
        <taxon>Neisseriales</taxon>
        <taxon>Chitinibacteraceae</taxon>
        <taxon>Formivibrio</taxon>
    </lineage>
</organism>
<dbReference type="AlphaFoldDB" id="A0A1I4X899"/>
<dbReference type="Pfam" id="PF16823">
    <property type="entry name" value="tPilZ"/>
    <property type="match status" value="1"/>
</dbReference>
<reference evidence="3" key="1">
    <citation type="submission" date="2016-10" db="EMBL/GenBank/DDBJ databases">
        <authorList>
            <person name="Varghese N."/>
            <person name="Submissions S."/>
        </authorList>
    </citation>
    <scope>NUCLEOTIDE SEQUENCE [LARGE SCALE GENOMIC DNA]</scope>
    <source>
        <strain evidence="3">DSM 6150</strain>
    </source>
</reference>
<feature type="domain" description="Cyclic di-GMP receptor atypical PilZ" evidence="1">
    <location>
        <begin position="44"/>
        <end position="160"/>
    </location>
</feature>
<evidence type="ECO:0000313" key="3">
    <source>
        <dbReference type="Proteomes" id="UP000242869"/>
    </source>
</evidence>
<sequence length="167" mass="18458">MKPAPIEGVHFCAVLPLAWRAKSGLSNLEVSRYLAVLAEFEQSGDDETGAQTGINAKLDLALLWLARALASEMPPTCETVIGLEQLVWTSDTPLETGASGFVALNLSESLPFLLPLPAKIESCSEQGGAWQIVTRLQLADETVRDWWERTVFRRHRRAIQLERSARS</sequence>